<reference evidence="2 3" key="1">
    <citation type="journal article" date="2018" name="MBio">
        <title>Comparative Genomics Reveals the Core Gene Toolbox for the Fungus-Insect Symbiosis.</title>
        <authorList>
            <person name="Wang Y."/>
            <person name="Stata M."/>
            <person name="Wang W."/>
            <person name="Stajich J.E."/>
            <person name="White M.M."/>
            <person name="Moncalvo J.M."/>
        </authorList>
    </citation>
    <scope>NUCLEOTIDE SEQUENCE [LARGE SCALE GENOMIC DNA]</scope>
    <source>
        <strain evidence="2 3">SWE-8-4</strain>
    </source>
</reference>
<sequence length="305" mass="35423">MEEHLLQTIRELANKVNGLYISRETQIFQPTTSQTPKFNDPHVRIRARPLKDDESKEFIQGCPMFVGMKYQTHPLNEVASLTVKKTYSAIYCSQLALANITRPLIVARKWLPTATALTKQVDFTQDRGNQGAGFELEMCHSNAHSLHKQEERQKNTPPKMGTPHFSSSTHTLTDIRENLANQKVKQYWKNQLYYFQKNWRSTSRIIYSKIKLTCRTKKLQNEISKISLFANKKKDFMTSLDLENITSNTDVRIFGQPSDPRIAQRNMYGKYRAGIFEANRAWIQDQNKKFLHYSNPIHKPLGNNN</sequence>
<dbReference type="EMBL" id="MBFR01000294">
    <property type="protein sequence ID" value="PVU89857.1"/>
    <property type="molecule type" value="Genomic_DNA"/>
</dbReference>
<comment type="caution">
    <text evidence="2">The sequence shown here is derived from an EMBL/GenBank/DDBJ whole genome shotgun (WGS) entry which is preliminary data.</text>
</comment>
<accession>A0A2T9YBY8</accession>
<feature type="region of interest" description="Disordered" evidence="1">
    <location>
        <begin position="147"/>
        <end position="168"/>
    </location>
</feature>
<gene>
    <name evidence="2" type="ORF">BB561_005147</name>
</gene>
<evidence type="ECO:0000313" key="2">
    <source>
        <dbReference type="EMBL" id="PVU89857.1"/>
    </source>
</evidence>
<organism evidence="2 3">
    <name type="scientific">Smittium simulii</name>
    <dbReference type="NCBI Taxonomy" id="133385"/>
    <lineage>
        <taxon>Eukaryota</taxon>
        <taxon>Fungi</taxon>
        <taxon>Fungi incertae sedis</taxon>
        <taxon>Zoopagomycota</taxon>
        <taxon>Kickxellomycotina</taxon>
        <taxon>Harpellomycetes</taxon>
        <taxon>Harpellales</taxon>
        <taxon>Legeriomycetaceae</taxon>
        <taxon>Smittium</taxon>
    </lineage>
</organism>
<dbReference type="AlphaFoldDB" id="A0A2T9YBY8"/>
<protein>
    <submittedName>
        <fullName evidence="2">Uncharacterized protein</fullName>
    </submittedName>
</protein>
<proteinExistence type="predicted"/>
<dbReference type="Proteomes" id="UP000245383">
    <property type="component" value="Unassembled WGS sequence"/>
</dbReference>
<evidence type="ECO:0000256" key="1">
    <source>
        <dbReference type="SAM" id="MobiDB-lite"/>
    </source>
</evidence>
<evidence type="ECO:0000313" key="3">
    <source>
        <dbReference type="Proteomes" id="UP000245383"/>
    </source>
</evidence>
<keyword evidence="3" id="KW-1185">Reference proteome</keyword>
<name>A0A2T9YBY8_9FUNG</name>